<keyword evidence="2" id="KW-1185">Reference proteome</keyword>
<protein>
    <submittedName>
        <fullName evidence="3">Uncharacterized protein</fullName>
    </submittedName>
</protein>
<reference evidence="3" key="2">
    <citation type="submission" date="2019-10" db="EMBL/GenBank/DDBJ databases">
        <authorList>
            <consortium name="NCBI Genome Project"/>
        </authorList>
    </citation>
    <scope>NUCLEOTIDE SEQUENCE</scope>
    <source>
        <strain evidence="3">NI907</strain>
    </source>
</reference>
<sequence length="87" mass="9556">MVLEITRFAGFEVGFELLLAAFVEIISIVVIVIDRKPLEVFEELSQLVVRCCSALLKAVLDNGPFSLLLATRQSETLGSAELTRCEA</sequence>
<evidence type="ECO:0000256" key="1">
    <source>
        <dbReference type="SAM" id="Phobius"/>
    </source>
</evidence>
<reference evidence="3" key="1">
    <citation type="journal article" date="2019" name="Mol. Biol. Evol.">
        <title>Blast fungal genomes show frequent chromosomal changes, gene gains and losses, and effector gene turnover.</title>
        <authorList>
            <person name="Gomez Luciano L.B."/>
            <person name="Jason Tsai I."/>
            <person name="Chuma I."/>
            <person name="Tosa Y."/>
            <person name="Chen Y.H."/>
            <person name="Li J.Y."/>
            <person name="Li M.Y."/>
            <person name="Jade Lu M.Y."/>
            <person name="Nakayashiki H."/>
            <person name="Li W.H."/>
        </authorList>
    </citation>
    <scope>NUCLEOTIDE SEQUENCE</scope>
    <source>
        <strain evidence="3">NI907</strain>
    </source>
</reference>
<evidence type="ECO:0000313" key="3">
    <source>
        <dbReference type="RefSeq" id="XP_030986152.1"/>
    </source>
</evidence>
<feature type="transmembrane region" description="Helical" evidence="1">
    <location>
        <begin position="13"/>
        <end position="33"/>
    </location>
</feature>
<proteinExistence type="predicted"/>
<gene>
    <name evidence="3" type="ORF">PgNI_01084</name>
</gene>
<keyword evidence="1" id="KW-0812">Transmembrane</keyword>
<evidence type="ECO:0000313" key="2">
    <source>
        <dbReference type="Proteomes" id="UP000515153"/>
    </source>
</evidence>
<dbReference type="KEGG" id="pgri:PgNI_01084"/>
<dbReference type="RefSeq" id="XP_030986152.1">
    <property type="nucleotide sequence ID" value="XM_031121160.1"/>
</dbReference>
<keyword evidence="1" id="KW-1133">Transmembrane helix</keyword>
<reference evidence="3" key="3">
    <citation type="submission" date="2025-08" db="UniProtKB">
        <authorList>
            <consortium name="RefSeq"/>
        </authorList>
    </citation>
    <scope>IDENTIFICATION</scope>
    <source>
        <strain evidence="3">NI907</strain>
    </source>
</reference>
<dbReference type="Proteomes" id="UP000515153">
    <property type="component" value="Unplaced"/>
</dbReference>
<keyword evidence="1" id="KW-0472">Membrane</keyword>
<dbReference type="GeneID" id="41956074"/>
<name>A0A6P8BG99_PYRGI</name>
<accession>A0A6P8BG99</accession>
<organism evidence="2 3">
    <name type="scientific">Pyricularia grisea</name>
    <name type="common">Crabgrass-specific blast fungus</name>
    <name type="synonym">Magnaporthe grisea</name>
    <dbReference type="NCBI Taxonomy" id="148305"/>
    <lineage>
        <taxon>Eukaryota</taxon>
        <taxon>Fungi</taxon>
        <taxon>Dikarya</taxon>
        <taxon>Ascomycota</taxon>
        <taxon>Pezizomycotina</taxon>
        <taxon>Sordariomycetes</taxon>
        <taxon>Sordariomycetidae</taxon>
        <taxon>Magnaporthales</taxon>
        <taxon>Pyriculariaceae</taxon>
        <taxon>Pyricularia</taxon>
    </lineage>
</organism>
<dbReference type="AlphaFoldDB" id="A0A6P8BG99"/>